<name>A0A9P5DQB1_9HYPO</name>
<gene>
    <name evidence="1" type="ORF">FBEOM_12088</name>
</gene>
<dbReference type="Proteomes" id="UP000730481">
    <property type="component" value="Unassembled WGS sequence"/>
</dbReference>
<organism evidence="1 2">
    <name type="scientific">Fusarium beomiforme</name>
    <dbReference type="NCBI Taxonomy" id="44412"/>
    <lineage>
        <taxon>Eukaryota</taxon>
        <taxon>Fungi</taxon>
        <taxon>Dikarya</taxon>
        <taxon>Ascomycota</taxon>
        <taxon>Pezizomycotina</taxon>
        <taxon>Sordariomycetes</taxon>
        <taxon>Hypocreomycetidae</taxon>
        <taxon>Hypocreales</taxon>
        <taxon>Nectriaceae</taxon>
        <taxon>Fusarium</taxon>
        <taxon>Fusarium burgessii species complex</taxon>
    </lineage>
</organism>
<evidence type="ECO:0000313" key="2">
    <source>
        <dbReference type="Proteomes" id="UP000730481"/>
    </source>
</evidence>
<dbReference type="AlphaFoldDB" id="A0A9P5DQB1"/>
<proteinExistence type="predicted"/>
<keyword evidence="2" id="KW-1185">Reference proteome</keyword>
<dbReference type="EMBL" id="PVQB02000733">
    <property type="protein sequence ID" value="KAF4334077.1"/>
    <property type="molecule type" value="Genomic_DNA"/>
</dbReference>
<protein>
    <submittedName>
        <fullName evidence="1">Uncharacterized protein</fullName>
    </submittedName>
</protein>
<sequence length="341" mass="37432">MSAQHIAFSAIRNPCSGDGVFIFRASPDDHNLSCELRAIHDGVSAPPSKKNSIVQSPTLQGNSNLVTLMFDNMVHTYGVRAEDNLVSLLSPVVEQLNPEAKCEEGKLAGVAFTESYEEQAWLAYETKDGLVPVPSSPLLRTVTDVFDTCREADNAKPKLMYCDVITPEIEGTASKAKDILEGTSLGLFHDTQRCWVVYQNKSGQLVAYNEKDQKPSVISVDSSQFSNATPVASCFIPVKDIDKAQVTCFRSDAMGRVIIYWVRTSDGQPYLYRSHADLTDKSSSADFSEPRNATEIRISVEPLGQISVVPNPETQSNYLFVTKLGGDNVSSVTDYWATKNV</sequence>
<accession>A0A9P5DQB1</accession>
<reference evidence="1" key="1">
    <citation type="journal article" date="2017" name="Mycologia">
        <title>Fusarium algeriense, sp. nov., a novel toxigenic crown rot pathogen of durum wheat from Algeria is nested in the Fusarium burgessii species complex.</title>
        <authorList>
            <person name="Laraba I."/>
            <person name="Keddad A."/>
            <person name="Boureghda H."/>
            <person name="Abdallah N."/>
            <person name="Vaughan M.M."/>
            <person name="Proctor R.H."/>
            <person name="Busman M."/>
            <person name="O'Donnell K."/>
        </authorList>
    </citation>
    <scope>NUCLEOTIDE SEQUENCE</scope>
    <source>
        <strain evidence="1">NRRL 25174</strain>
    </source>
</reference>
<reference evidence="1" key="2">
    <citation type="submission" date="2020-02" db="EMBL/GenBank/DDBJ databases">
        <title>Identification and distribution of gene clusters putatively required for synthesis of sphingolipid metabolism inhibitors in phylogenetically diverse species of the filamentous fungus Fusarium.</title>
        <authorList>
            <person name="Kim H.-S."/>
            <person name="Busman M."/>
            <person name="Brown D.W."/>
            <person name="Divon H."/>
            <person name="Uhlig S."/>
            <person name="Proctor R.H."/>
        </authorList>
    </citation>
    <scope>NUCLEOTIDE SEQUENCE</scope>
    <source>
        <strain evidence="1">NRRL 25174</strain>
    </source>
</reference>
<comment type="caution">
    <text evidence="1">The sequence shown here is derived from an EMBL/GenBank/DDBJ whole genome shotgun (WGS) entry which is preliminary data.</text>
</comment>
<evidence type="ECO:0000313" key="1">
    <source>
        <dbReference type="EMBL" id="KAF4334077.1"/>
    </source>
</evidence>
<dbReference type="OrthoDB" id="5243788at2759"/>